<keyword evidence="5" id="KW-1185">Reference proteome</keyword>
<sequence>MRDDQEPRRRLVALGRRLLEERLVSGTGGNLSMRTPSGVLITPSGVPYQEMAPGDLALLAPDGERLEGARRPSSETPMHLEVYRRRPDVGGVVHTHSRYASAFATAGREIPPFHYMVAAVGDRVPLAPYATFGTAELAASAVETLADRYGAVLLERHGVLAVGATPEEAFDRALAVEHVAEVSFLALQLGFPEPLPPEELERLRERFEGYGRTQHPES</sequence>
<evidence type="ECO:0000256" key="1">
    <source>
        <dbReference type="ARBA" id="ARBA00022723"/>
    </source>
</evidence>
<dbReference type="KEGG" id="lpil:LIP_1481"/>
<evidence type="ECO:0000256" key="2">
    <source>
        <dbReference type="ARBA" id="ARBA00023239"/>
    </source>
</evidence>
<reference evidence="5" key="1">
    <citation type="submission" date="2015-07" db="EMBL/GenBank/DDBJ databases">
        <title>Complete genome sequence and phylogenetic analysis of Limnochorda pilosa.</title>
        <authorList>
            <person name="Watanabe M."/>
            <person name="Kojima H."/>
            <person name="Fukui M."/>
        </authorList>
    </citation>
    <scope>NUCLEOTIDE SEQUENCE [LARGE SCALE GENOMIC DNA]</scope>
    <source>
        <strain evidence="5">HC45</strain>
    </source>
</reference>
<dbReference type="GO" id="GO:0046872">
    <property type="term" value="F:metal ion binding"/>
    <property type="evidence" value="ECO:0007669"/>
    <property type="project" value="UniProtKB-KW"/>
</dbReference>
<dbReference type="SUPFAM" id="SSF53639">
    <property type="entry name" value="AraD/HMP-PK domain-like"/>
    <property type="match status" value="1"/>
</dbReference>
<dbReference type="OrthoDB" id="9786287at2"/>
<dbReference type="PANTHER" id="PTHR22789">
    <property type="entry name" value="FUCULOSE PHOSPHATE ALDOLASE"/>
    <property type="match status" value="1"/>
</dbReference>
<keyword evidence="2" id="KW-0456">Lyase</keyword>
<dbReference type="RefSeq" id="WP_068136037.1">
    <property type="nucleotide sequence ID" value="NZ_AP014924.1"/>
</dbReference>
<reference evidence="5" key="2">
    <citation type="journal article" date="2016" name="Int. J. Syst. Evol. Microbiol.">
        <title>Complete genome sequence and cell structure of Limnochorda pilosa, a Gram-negative spore-former within the phylum Firmicutes.</title>
        <authorList>
            <person name="Watanabe M."/>
            <person name="Kojima H."/>
            <person name="Fukui M."/>
        </authorList>
    </citation>
    <scope>NUCLEOTIDE SEQUENCE [LARGE SCALE GENOMIC DNA]</scope>
    <source>
        <strain evidence="5">HC45</strain>
    </source>
</reference>
<keyword evidence="1" id="KW-0479">Metal-binding</keyword>
<dbReference type="PATRIC" id="fig|1555112.3.peg.1516"/>
<dbReference type="PANTHER" id="PTHR22789:SF0">
    <property type="entry name" value="3-OXO-TETRONATE 4-PHOSPHATE DECARBOXYLASE-RELATED"/>
    <property type="match status" value="1"/>
</dbReference>
<dbReference type="InterPro" id="IPR001303">
    <property type="entry name" value="Aldolase_II/adducin_N"/>
</dbReference>
<evidence type="ECO:0000259" key="3">
    <source>
        <dbReference type="SMART" id="SM01007"/>
    </source>
</evidence>
<evidence type="ECO:0000313" key="4">
    <source>
        <dbReference type="EMBL" id="BAS27330.1"/>
    </source>
</evidence>
<feature type="domain" description="Class II aldolase/adducin N-terminal" evidence="3">
    <location>
        <begin position="9"/>
        <end position="184"/>
    </location>
</feature>
<organism evidence="4 5">
    <name type="scientific">Limnochorda pilosa</name>
    <dbReference type="NCBI Taxonomy" id="1555112"/>
    <lineage>
        <taxon>Bacteria</taxon>
        <taxon>Bacillati</taxon>
        <taxon>Bacillota</taxon>
        <taxon>Limnochordia</taxon>
        <taxon>Limnochordales</taxon>
        <taxon>Limnochordaceae</taxon>
        <taxon>Limnochorda</taxon>
    </lineage>
</organism>
<proteinExistence type="predicted"/>
<accession>A0A0K2SJR0</accession>
<dbReference type="GO" id="GO:0005829">
    <property type="term" value="C:cytosol"/>
    <property type="evidence" value="ECO:0007669"/>
    <property type="project" value="TreeGrafter"/>
</dbReference>
<dbReference type="GO" id="GO:0016832">
    <property type="term" value="F:aldehyde-lyase activity"/>
    <property type="evidence" value="ECO:0007669"/>
    <property type="project" value="TreeGrafter"/>
</dbReference>
<dbReference type="Proteomes" id="UP000065807">
    <property type="component" value="Chromosome"/>
</dbReference>
<dbReference type="GO" id="GO:0019323">
    <property type="term" value="P:pentose catabolic process"/>
    <property type="evidence" value="ECO:0007669"/>
    <property type="project" value="TreeGrafter"/>
</dbReference>
<gene>
    <name evidence="4" type="ORF">LIP_1481</name>
</gene>
<dbReference type="Gene3D" id="3.40.225.10">
    <property type="entry name" value="Class II aldolase/adducin N-terminal domain"/>
    <property type="match status" value="1"/>
</dbReference>
<dbReference type="InterPro" id="IPR036409">
    <property type="entry name" value="Aldolase_II/adducin_N_sf"/>
</dbReference>
<dbReference type="EMBL" id="AP014924">
    <property type="protein sequence ID" value="BAS27330.1"/>
    <property type="molecule type" value="Genomic_DNA"/>
</dbReference>
<dbReference type="InterPro" id="IPR050197">
    <property type="entry name" value="Aldolase_class_II_sugar_metab"/>
</dbReference>
<evidence type="ECO:0000313" key="5">
    <source>
        <dbReference type="Proteomes" id="UP000065807"/>
    </source>
</evidence>
<dbReference type="Pfam" id="PF00596">
    <property type="entry name" value="Aldolase_II"/>
    <property type="match status" value="1"/>
</dbReference>
<dbReference type="STRING" id="1555112.LIP_1481"/>
<dbReference type="SMART" id="SM01007">
    <property type="entry name" value="Aldolase_II"/>
    <property type="match status" value="1"/>
</dbReference>
<protein>
    <submittedName>
        <fullName evidence="4">L-fuculose phosphate aldolase</fullName>
    </submittedName>
</protein>
<dbReference type="AlphaFoldDB" id="A0A0K2SJR0"/>
<name>A0A0K2SJR0_LIMPI</name>